<dbReference type="OrthoDB" id="22534at10239"/>
<dbReference type="KEGG" id="vg:15011140"/>
<proteinExistence type="predicted"/>
<evidence type="ECO:0000313" key="1">
    <source>
        <dbReference type="EMBL" id="AGH31735.1"/>
    </source>
</evidence>
<dbReference type="RefSeq" id="YP_007674587.1">
    <property type="nucleotide sequence ID" value="NC_020851.1"/>
</dbReference>
<organism evidence="1 2">
    <name type="scientific">Synechococcus phage S-SKS1</name>
    <dbReference type="NCBI Taxonomy" id="754042"/>
    <lineage>
        <taxon>Viruses</taxon>
        <taxon>Duplodnaviria</taxon>
        <taxon>Heunggongvirae</taxon>
        <taxon>Uroviricota</taxon>
        <taxon>Caudoviricetes</taxon>
        <taxon>Llyrvirus</taxon>
        <taxon>Llyrvirus SSKS1</taxon>
    </lineage>
</organism>
<dbReference type="Proteomes" id="UP000201252">
    <property type="component" value="Segment"/>
</dbReference>
<evidence type="ECO:0000313" key="2">
    <source>
        <dbReference type="Proteomes" id="UP000201252"/>
    </source>
</evidence>
<gene>
    <name evidence="1" type="ORF">SWZG_00229</name>
</gene>
<name>M4QPZ7_9CAUD</name>
<protein>
    <submittedName>
        <fullName evidence="1">Uncharacterized protein</fullName>
    </submittedName>
</protein>
<dbReference type="EMBL" id="HQ633071">
    <property type="protein sequence ID" value="AGH31735.1"/>
    <property type="molecule type" value="Genomic_DNA"/>
</dbReference>
<accession>M4QPZ7</accession>
<keyword evidence="2" id="KW-1185">Reference proteome</keyword>
<dbReference type="GeneID" id="15011140"/>
<sequence>MPDETWTVMNNLEQSFSRISTVEFMLDELQEAVDEQNQMKIVDICYALNSFLPVYTENWDKNFKKAWKQVVV</sequence>
<reference evidence="1 2" key="1">
    <citation type="submission" date="2010-10" db="EMBL/GenBank/DDBJ databases">
        <title>The Genome Sequence of Synechococcus phage S-SKS1.</title>
        <authorList>
            <consortium name="The Broad Institute Genome Sequencing Platform"/>
            <person name="Henn M.R."/>
            <person name="Clokie M."/>
            <person name="Levin J."/>
            <person name="Malboeuf C."/>
            <person name="Casali M."/>
            <person name="Russ C."/>
            <person name="Lennon N."/>
            <person name="Chapman S.B."/>
            <person name="Erlich R."/>
            <person name="Young S.K."/>
            <person name="Yandava C."/>
            <person name="Zeng Q."/>
            <person name="Alvarado L."/>
            <person name="Anderson S."/>
            <person name="Berlin A."/>
            <person name="Chen Z."/>
            <person name="Freedman E."/>
            <person name="Gellesch M."/>
            <person name="Goldberg J."/>
            <person name="Green L."/>
            <person name="Griggs A."/>
            <person name="Gujja S."/>
            <person name="Heilman E.R."/>
            <person name="Heiman D."/>
            <person name="Hollinger A."/>
            <person name="Howarth C."/>
            <person name="Larson L."/>
            <person name="Mehta T."/>
            <person name="Pearson M."/>
            <person name="Roberts A."/>
            <person name="Ryan E."/>
            <person name="Saif S."/>
            <person name="Shea T."/>
            <person name="Shenoy N."/>
            <person name="Sisk P."/>
            <person name="Stolte C."/>
            <person name="Sykes S."/>
            <person name="White J."/>
            <person name="Haas B."/>
            <person name="Nusbaum C."/>
            <person name="Birren B."/>
        </authorList>
    </citation>
    <scope>NUCLEOTIDE SEQUENCE [LARGE SCALE GENOMIC DNA]</scope>
</reference>